<organism evidence="1 2">
    <name type="scientific">Halobacillus salinus</name>
    <dbReference type="NCBI Taxonomy" id="192814"/>
    <lineage>
        <taxon>Bacteria</taxon>
        <taxon>Bacillati</taxon>
        <taxon>Bacillota</taxon>
        <taxon>Bacilli</taxon>
        <taxon>Bacillales</taxon>
        <taxon>Bacillaceae</taxon>
        <taxon>Halobacillus</taxon>
    </lineage>
</organism>
<evidence type="ECO:0000313" key="2">
    <source>
        <dbReference type="Proteomes" id="UP000297982"/>
    </source>
</evidence>
<dbReference type="Proteomes" id="UP000297982">
    <property type="component" value="Unassembled WGS sequence"/>
</dbReference>
<name>A0A4Z0H143_9BACI</name>
<protein>
    <recommendedName>
        <fullName evidence="3">Amidinotransferase</fullName>
    </recommendedName>
</protein>
<dbReference type="Pfam" id="PF19420">
    <property type="entry name" value="DDAH_eukar"/>
    <property type="match status" value="1"/>
</dbReference>
<sequence length="255" mass="28764">MRIESIMNETQKHFKNENIDQQRATEQHNIFTETLQKNGAEVIELPANPELNEQVFTRDIGFTIDDLLFIGAMDEPLRKQEPLLLKAWCEDYGIPFHESENGSIEGGDVLLDGERVWIGVSSRTTEQAIDALRSELPDKQIEGISLRDGVLHLDCALNILSDSWALIYPPAFSTADIKRIQSRFNLIPMTRAEYFNLGPNVLSIGNQTVISLKQNKRINQELANQGFHVIGIDFSEIIKSGGSFRCCSLPLHRGQ</sequence>
<reference evidence="1 2" key="1">
    <citation type="journal article" date="2003" name="Int. J. Syst. Evol. Microbiol.">
        <title>Halobacillus salinus sp. nov., isolated from a salt lake on the coast of the East Sea in Korea.</title>
        <authorList>
            <person name="Yoon J.H."/>
            <person name="Kang K.H."/>
            <person name="Park Y.H."/>
        </authorList>
    </citation>
    <scope>NUCLEOTIDE SEQUENCE [LARGE SCALE GENOMIC DNA]</scope>
    <source>
        <strain evidence="1 2">HSL-3</strain>
    </source>
</reference>
<dbReference type="SUPFAM" id="SSF55909">
    <property type="entry name" value="Pentein"/>
    <property type="match status" value="1"/>
</dbReference>
<gene>
    <name evidence="1" type="ORF">E4663_13855</name>
</gene>
<accession>A0A4Z0H143</accession>
<proteinExistence type="predicted"/>
<dbReference type="PANTHER" id="PTHR47271:SF2">
    <property type="entry name" value="ARGININE DEIMINASE"/>
    <property type="match status" value="1"/>
</dbReference>
<dbReference type="PANTHER" id="PTHR47271">
    <property type="entry name" value="ARGININE DEIMINASE"/>
    <property type="match status" value="1"/>
</dbReference>
<dbReference type="AlphaFoldDB" id="A0A4Z0H143"/>
<evidence type="ECO:0008006" key="3">
    <source>
        <dbReference type="Google" id="ProtNLM"/>
    </source>
</evidence>
<dbReference type="Gene3D" id="3.75.10.10">
    <property type="entry name" value="L-arginine/glycine Amidinotransferase, Chain A"/>
    <property type="match status" value="1"/>
</dbReference>
<dbReference type="GO" id="GO:0016990">
    <property type="term" value="F:arginine deiminase activity"/>
    <property type="evidence" value="ECO:0007669"/>
    <property type="project" value="TreeGrafter"/>
</dbReference>
<comment type="caution">
    <text evidence="1">The sequence shown here is derived from an EMBL/GenBank/DDBJ whole genome shotgun (WGS) entry which is preliminary data.</text>
</comment>
<dbReference type="EMBL" id="SRJC01000003">
    <property type="protein sequence ID" value="TGB02512.1"/>
    <property type="molecule type" value="Genomic_DNA"/>
</dbReference>
<keyword evidence="2" id="KW-1185">Reference proteome</keyword>
<evidence type="ECO:0000313" key="1">
    <source>
        <dbReference type="EMBL" id="TGB02512.1"/>
    </source>
</evidence>
<dbReference type="STRING" id="192814.GCA_900166575_03267"/>
<dbReference type="GO" id="GO:0019546">
    <property type="term" value="P:L-arginine deiminase pathway"/>
    <property type="evidence" value="ECO:0007669"/>
    <property type="project" value="TreeGrafter"/>
</dbReference>